<dbReference type="OrthoDB" id="2554401at2759"/>
<feature type="signal peptide" evidence="2">
    <location>
        <begin position="1"/>
        <end position="19"/>
    </location>
</feature>
<dbReference type="AlphaFoldDB" id="A0A1K0G5L4"/>
<feature type="region of interest" description="Disordered" evidence="1">
    <location>
        <begin position="174"/>
        <end position="243"/>
    </location>
</feature>
<dbReference type="Proteomes" id="UP000658997">
    <property type="component" value="Unassembled WGS sequence"/>
</dbReference>
<evidence type="ECO:0008006" key="7">
    <source>
        <dbReference type="Google" id="ProtNLM"/>
    </source>
</evidence>
<reference evidence="5" key="1">
    <citation type="submission" date="2016-04" db="EMBL/GenBank/DDBJ databases">
        <authorList>
            <person name="Guldener U."/>
            <person name="Guldener U."/>
        </authorList>
    </citation>
    <scope>NUCLEOTIDE SEQUENCE [LARGE SCALE GENOMIC DNA]</scope>
    <source>
        <strain evidence="5">UB2112</strain>
    </source>
</reference>
<evidence type="ECO:0000313" key="3">
    <source>
        <dbReference type="EMBL" id="SAM82759.1"/>
    </source>
</evidence>
<feature type="chain" id="PRO_5038218771" description="Mig1 protein" evidence="2">
    <location>
        <begin position="20"/>
        <end position="254"/>
    </location>
</feature>
<feature type="compositionally biased region" description="Basic and acidic residues" evidence="1">
    <location>
        <begin position="183"/>
        <end position="210"/>
    </location>
</feature>
<organism evidence="3 5">
    <name type="scientific">Ustilago bromivora</name>
    <dbReference type="NCBI Taxonomy" id="307758"/>
    <lineage>
        <taxon>Eukaryota</taxon>
        <taxon>Fungi</taxon>
        <taxon>Dikarya</taxon>
        <taxon>Basidiomycota</taxon>
        <taxon>Ustilaginomycotina</taxon>
        <taxon>Ustilaginomycetes</taxon>
        <taxon>Ustilaginales</taxon>
        <taxon>Ustilaginaceae</taxon>
        <taxon>Ustilago</taxon>
    </lineage>
</organism>
<dbReference type="Proteomes" id="UP000179920">
    <property type="component" value="Chromosome VIII"/>
</dbReference>
<evidence type="ECO:0000256" key="1">
    <source>
        <dbReference type="SAM" id="MobiDB-lite"/>
    </source>
</evidence>
<sequence length="254" mass="27829">MLFTLLTLVLVLSLRATCASIPAAQPQPQSPPSSTTPIPASASDFTDGLQTVNPVDMGQLCQQPAYYCIYVDQVRAGIVHASPLNATDRQGGFLFERRSYLDQPFHVCFGGSCIDLDFKSRPGCVTMRYIARQSDIKGHLLARFADNVQNIIGPRQDMSQMLIACPNKDQPLPYAVIGPRGGAKKEDQKQDKKEDKKEDTKEEKEAKEADTGVAAMRLENEDKTAFPPTAANITQPGKLGHNYFDDVTVPLVDA</sequence>
<keyword evidence="2" id="KW-0732">Signal</keyword>
<gene>
    <name evidence="4" type="ORF">UBRO2_03135</name>
    <name evidence="3" type="ORF">UBRO_04984</name>
</gene>
<evidence type="ECO:0000313" key="6">
    <source>
        <dbReference type="Proteomes" id="UP000658997"/>
    </source>
</evidence>
<evidence type="ECO:0000313" key="5">
    <source>
        <dbReference type="Proteomes" id="UP000179920"/>
    </source>
</evidence>
<evidence type="ECO:0000256" key="2">
    <source>
        <dbReference type="SAM" id="SignalP"/>
    </source>
</evidence>
<proteinExistence type="predicted"/>
<evidence type="ECO:0000313" key="4">
    <source>
        <dbReference type="EMBL" id="SYW79451.1"/>
    </source>
</evidence>
<name>A0A1K0G5L4_9BASI</name>
<reference evidence="3" key="2">
    <citation type="submission" date="2016-04" db="EMBL/GenBank/DDBJ databases">
        <authorList>
            <person name="Evans L.H."/>
            <person name="Alamgir A."/>
            <person name="Owens N."/>
            <person name="Weber N.D."/>
            <person name="Virtaneva K."/>
            <person name="Barbian K."/>
            <person name="Babar A."/>
            <person name="Rosenke K."/>
        </authorList>
    </citation>
    <scope>NUCLEOTIDE SEQUENCE</scope>
    <source>
        <strain evidence="3">UB2112</strain>
    </source>
</reference>
<protein>
    <recommendedName>
        <fullName evidence="7">Mig1 protein</fullName>
    </recommendedName>
</protein>
<dbReference type="EMBL" id="LT558124">
    <property type="protein sequence ID" value="SAM82759.1"/>
    <property type="molecule type" value="Genomic_DNA"/>
</dbReference>
<accession>A0A1K0G5L4</accession>
<dbReference type="EMBL" id="ULHB01000055">
    <property type="protein sequence ID" value="SYW79451.1"/>
    <property type="molecule type" value="Genomic_DNA"/>
</dbReference>
<keyword evidence="6" id="KW-1185">Reference proteome</keyword>
<reference evidence="4" key="3">
    <citation type="submission" date="2018-08" db="EMBL/GenBank/DDBJ databases">
        <authorList>
            <person name="Guldener U."/>
        </authorList>
    </citation>
    <scope>NUCLEOTIDE SEQUENCE</scope>
    <source>
        <strain evidence="4">UB2</strain>
    </source>
</reference>